<name>A0A8D8R616_9HEMI</name>
<proteinExistence type="predicted"/>
<dbReference type="AlphaFoldDB" id="A0A8D8R616"/>
<organism evidence="1">
    <name type="scientific">Cacopsylla melanoneura</name>
    <dbReference type="NCBI Taxonomy" id="428564"/>
    <lineage>
        <taxon>Eukaryota</taxon>
        <taxon>Metazoa</taxon>
        <taxon>Ecdysozoa</taxon>
        <taxon>Arthropoda</taxon>
        <taxon>Hexapoda</taxon>
        <taxon>Insecta</taxon>
        <taxon>Pterygota</taxon>
        <taxon>Neoptera</taxon>
        <taxon>Paraneoptera</taxon>
        <taxon>Hemiptera</taxon>
        <taxon>Sternorrhyncha</taxon>
        <taxon>Psylloidea</taxon>
        <taxon>Psyllidae</taxon>
        <taxon>Psyllinae</taxon>
        <taxon>Cacopsylla</taxon>
    </lineage>
</organism>
<evidence type="ECO:0000313" key="1">
    <source>
        <dbReference type="EMBL" id="CAG6643244.1"/>
    </source>
</evidence>
<reference evidence="1" key="1">
    <citation type="submission" date="2021-05" db="EMBL/GenBank/DDBJ databases">
        <authorList>
            <person name="Alioto T."/>
            <person name="Alioto T."/>
            <person name="Gomez Garrido J."/>
        </authorList>
    </citation>
    <scope>NUCLEOTIDE SEQUENCE</scope>
</reference>
<protein>
    <submittedName>
        <fullName evidence="1">Uncharacterized protein</fullName>
    </submittedName>
</protein>
<sequence>MCKMKCLPVSNLPSNFINPSIYQLPWRSGHCTRLVCGVRRPHTCDHCDRLRQFLRHLHKAALNVNSKNCREPNIWFFSSCEKLIRRRCYILQVQGKMDTIWTKHNINGIIRVDYTQKSMLQVWRVKFL</sequence>
<accession>A0A8D8R616</accession>
<dbReference type="EMBL" id="HBUF01126204">
    <property type="protein sequence ID" value="CAG6643244.1"/>
    <property type="molecule type" value="Transcribed_RNA"/>
</dbReference>